<dbReference type="SMART" id="SM00382">
    <property type="entry name" value="AAA"/>
    <property type="match status" value="1"/>
</dbReference>
<dbReference type="Proteomes" id="UP000474757">
    <property type="component" value="Unassembled WGS sequence"/>
</dbReference>
<evidence type="ECO:0000313" key="6">
    <source>
        <dbReference type="Proteomes" id="UP000474757"/>
    </source>
</evidence>
<evidence type="ECO:0000259" key="4">
    <source>
        <dbReference type="PROSITE" id="PS50893"/>
    </source>
</evidence>
<dbReference type="Pfam" id="PF00005">
    <property type="entry name" value="ABC_tran"/>
    <property type="match status" value="1"/>
</dbReference>
<dbReference type="AlphaFoldDB" id="A0A6B2K3L7"/>
<dbReference type="InterPro" id="IPR003439">
    <property type="entry name" value="ABC_transporter-like_ATP-bd"/>
</dbReference>
<dbReference type="InterPro" id="IPR017871">
    <property type="entry name" value="ABC_transporter-like_CS"/>
</dbReference>
<dbReference type="PANTHER" id="PTHR43582:SF2">
    <property type="entry name" value="LINEARMYCIN RESISTANCE ATP-BINDING PROTEIN LNRL"/>
    <property type="match status" value="1"/>
</dbReference>
<name>A0A6B2K3L7_9RHOB</name>
<dbReference type="PANTHER" id="PTHR43582">
    <property type="entry name" value="LINEARMYCIN RESISTANCE ATP-BINDING PROTEIN LNRL"/>
    <property type="match status" value="1"/>
</dbReference>
<dbReference type="EMBL" id="JAAGAB010000002">
    <property type="protein sequence ID" value="NDV01186.1"/>
    <property type="molecule type" value="Genomic_DNA"/>
</dbReference>
<dbReference type="PROSITE" id="PS50893">
    <property type="entry name" value="ABC_TRANSPORTER_2"/>
    <property type="match status" value="1"/>
</dbReference>
<feature type="domain" description="ABC transporter" evidence="4">
    <location>
        <begin position="6"/>
        <end position="236"/>
    </location>
</feature>
<dbReference type="SUPFAM" id="SSF52540">
    <property type="entry name" value="P-loop containing nucleoside triphosphate hydrolases"/>
    <property type="match status" value="1"/>
</dbReference>
<dbReference type="InterPro" id="IPR003593">
    <property type="entry name" value="AAA+_ATPase"/>
</dbReference>
<feature type="region of interest" description="Disordered" evidence="3">
    <location>
        <begin position="298"/>
        <end position="319"/>
    </location>
</feature>
<keyword evidence="1" id="KW-0547">Nucleotide-binding</keyword>
<accession>A0A6B2K3L7</accession>
<evidence type="ECO:0000313" key="5">
    <source>
        <dbReference type="EMBL" id="NDV01186.1"/>
    </source>
</evidence>
<keyword evidence="6" id="KW-1185">Reference proteome</keyword>
<keyword evidence="2 5" id="KW-0067">ATP-binding</keyword>
<reference evidence="5 6" key="1">
    <citation type="submission" date="2020-02" db="EMBL/GenBank/DDBJ databases">
        <title>Pseudoroseicyclus tamarix, sp. nov., isolated from offshore sediment of a Tamarix chinensis forest.</title>
        <authorList>
            <person name="Gai Y."/>
        </authorList>
    </citation>
    <scope>NUCLEOTIDE SEQUENCE [LARGE SCALE GENOMIC DNA]</scope>
    <source>
        <strain evidence="5 6">CLL3-39</strain>
    </source>
</reference>
<dbReference type="PROSITE" id="PS00211">
    <property type="entry name" value="ABC_TRANSPORTER_1"/>
    <property type="match status" value="1"/>
</dbReference>
<sequence length="319" mass="35031">MTGKAIRVEGVRKEFGRVTALDGVSLEVPAGSHFAILGPNGAGKSTLIDILCTITQADAGQAEVAGFDVRKSPRDVRQRIGVVFQDPTVDTRLTVRENLDFHGLVYRMKGAHRRRRITEMLELVELADRAETPVRTLSSGMKRRLEIARGLLHEPQLLFLDEPTVGLDAQSRARIWEYIAELRTRSELTVVVTTHYIDEVDNCDRVVVIDKGQVRADATPSALKAEHGRTVLRGRPLSPAAAERLLAQFPGAARATDGRLAIPVDDPVALGRMLQETGGELDQIEIDQPSLESVFLSLTGRDLREEPASPRGGRKGRRG</sequence>
<comment type="caution">
    <text evidence="5">The sequence shown here is derived from an EMBL/GenBank/DDBJ whole genome shotgun (WGS) entry which is preliminary data.</text>
</comment>
<dbReference type="GO" id="GO:0005524">
    <property type="term" value="F:ATP binding"/>
    <property type="evidence" value="ECO:0007669"/>
    <property type="project" value="UniProtKB-KW"/>
</dbReference>
<dbReference type="Gene3D" id="3.40.50.300">
    <property type="entry name" value="P-loop containing nucleotide triphosphate hydrolases"/>
    <property type="match status" value="1"/>
</dbReference>
<evidence type="ECO:0000256" key="2">
    <source>
        <dbReference type="ARBA" id="ARBA00022840"/>
    </source>
</evidence>
<dbReference type="InterPro" id="IPR027417">
    <property type="entry name" value="P-loop_NTPase"/>
</dbReference>
<protein>
    <submittedName>
        <fullName evidence="5">ABC transporter ATP-binding protein</fullName>
    </submittedName>
</protein>
<organism evidence="5 6">
    <name type="scientific">Pseudoroseicyclus tamaricis</name>
    <dbReference type="NCBI Taxonomy" id="2705421"/>
    <lineage>
        <taxon>Bacteria</taxon>
        <taxon>Pseudomonadati</taxon>
        <taxon>Pseudomonadota</taxon>
        <taxon>Alphaproteobacteria</taxon>
        <taxon>Rhodobacterales</taxon>
        <taxon>Paracoccaceae</taxon>
        <taxon>Pseudoroseicyclus</taxon>
    </lineage>
</organism>
<evidence type="ECO:0000256" key="3">
    <source>
        <dbReference type="SAM" id="MobiDB-lite"/>
    </source>
</evidence>
<gene>
    <name evidence="5" type="ORF">GZA08_09430</name>
</gene>
<evidence type="ECO:0000256" key="1">
    <source>
        <dbReference type="ARBA" id="ARBA00022741"/>
    </source>
</evidence>
<proteinExistence type="predicted"/>
<dbReference type="GO" id="GO:0016887">
    <property type="term" value="F:ATP hydrolysis activity"/>
    <property type="evidence" value="ECO:0007669"/>
    <property type="project" value="InterPro"/>
</dbReference>
<dbReference type="RefSeq" id="WP_163892633.1">
    <property type="nucleotide sequence ID" value="NZ_JAAFYS010000002.1"/>
</dbReference>